<sequence>MRSVICFRCLNVYQPEKVKRMKTKRLKVKEPACPRCKCKVYISRNDNTEMKIIFTKENRTASEDE</sequence>
<keyword evidence="2" id="KW-1185">Reference proteome</keyword>
<dbReference type="Pfam" id="PF23903">
    <property type="entry name" value="Phage_zn_bind_2"/>
    <property type="match status" value="1"/>
</dbReference>
<evidence type="ECO:0000313" key="2">
    <source>
        <dbReference type="Proteomes" id="UP000828192"/>
    </source>
</evidence>
<accession>A0AAE7VJY9</accession>
<protein>
    <submittedName>
        <fullName evidence="1">Uncharacterized protein</fullName>
    </submittedName>
</protein>
<gene>
    <name evidence="1" type="ORF">Geezett_066</name>
</gene>
<proteinExistence type="predicted"/>
<dbReference type="Proteomes" id="UP000828192">
    <property type="component" value="Segment"/>
</dbReference>
<dbReference type="InterPro" id="IPR057389">
    <property type="entry name" value="Zn-bd_phage"/>
</dbReference>
<dbReference type="EMBL" id="MZ504995">
    <property type="protein sequence ID" value="QXV72138.1"/>
    <property type="molecule type" value="Genomic_DNA"/>
</dbReference>
<name>A0AAE7VJY9_9CAUD</name>
<evidence type="ECO:0000313" key="1">
    <source>
        <dbReference type="EMBL" id="QXV72138.1"/>
    </source>
</evidence>
<organism evidence="1 2">
    <name type="scientific">Klebsiella phage Geezett</name>
    <dbReference type="NCBI Taxonomy" id="2861002"/>
    <lineage>
        <taxon>Viruses</taxon>
        <taxon>Duplodnaviria</taxon>
        <taxon>Heunggongvirae</taxon>
        <taxon>Uroviricota</taxon>
        <taxon>Caudoviricetes</taxon>
        <taxon>Jameshumphriesvirinae</taxon>
        <taxon>Geezettvirus</taxon>
        <taxon>Geezettvirus geezett</taxon>
    </lineage>
</organism>
<reference evidence="1" key="1">
    <citation type="journal article" date="2021" name="Microbiol. Resour. Announc.">
        <title>Complete Genome Sequence of the Virulent Klebsiella pneumoniae Phage Geezett Infecting Multidrug-Resistant Clinical Strains.</title>
        <authorList>
            <person name="Loh B."/>
            <person name="Zhang L."/>
            <person name="Hua X."/>
            <person name="Yu Y."/>
            <person name="Ma L."/>
            <person name="Wang X."/>
            <person name="Manohar P."/>
            <person name="Nachimuthu R."/>
            <person name="Martins W.M.B.S."/>
            <person name="Toleman M.A."/>
            <person name="Leptihn S."/>
        </authorList>
    </citation>
    <scope>NUCLEOTIDE SEQUENCE</scope>
</reference>